<dbReference type="GeneID" id="66056562"/>
<evidence type="ECO:0000256" key="1">
    <source>
        <dbReference type="SAM" id="MobiDB-lite"/>
    </source>
</evidence>
<accession>A0A2K3CTG8</accession>
<dbReference type="InParanoid" id="A0A2K3CTG8"/>
<dbReference type="Proteomes" id="UP000006906">
    <property type="component" value="Chromosome 16"/>
</dbReference>
<evidence type="ECO:0000313" key="2">
    <source>
        <dbReference type="EMBL" id="PNW71569.1"/>
    </source>
</evidence>
<proteinExistence type="predicted"/>
<evidence type="ECO:0000313" key="3">
    <source>
        <dbReference type="Proteomes" id="UP000006906"/>
    </source>
</evidence>
<gene>
    <name evidence="2" type="ORF">CHLRE_16g659667v5</name>
</gene>
<dbReference type="AlphaFoldDB" id="A0A2K3CTG8"/>
<name>A0A2K3CTG8_CHLRE</name>
<dbReference type="KEGG" id="cre:CHLRE_16g659667v5"/>
<dbReference type="EMBL" id="CM008977">
    <property type="protein sequence ID" value="PNW71569.1"/>
    <property type="molecule type" value="Genomic_DNA"/>
</dbReference>
<protein>
    <submittedName>
        <fullName evidence="2">Uncharacterized protein</fullName>
    </submittedName>
</protein>
<dbReference type="Gramene" id="PNW71569">
    <property type="protein sequence ID" value="PNW71569"/>
    <property type="gene ID" value="CHLRE_16g659667v5"/>
</dbReference>
<dbReference type="RefSeq" id="XP_042915605.1">
    <property type="nucleotide sequence ID" value="XM_043070963.1"/>
</dbReference>
<keyword evidence="3" id="KW-1185">Reference proteome</keyword>
<organism evidence="2 3">
    <name type="scientific">Chlamydomonas reinhardtii</name>
    <name type="common">Chlamydomonas smithii</name>
    <dbReference type="NCBI Taxonomy" id="3055"/>
    <lineage>
        <taxon>Eukaryota</taxon>
        <taxon>Viridiplantae</taxon>
        <taxon>Chlorophyta</taxon>
        <taxon>core chlorophytes</taxon>
        <taxon>Chlorophyceae</taxon>
        <taxon>CS clade</taxon>
        <taxon>Chlamydomonadales</taxon>
        <taxon>Chlamydomonadaceae</taxon>
        <taxon>Chlamydomonas</taxon>
    </lineage>
</organism>
<dbReference type="ExpressionAtlas" id="A0A2K3CTG8">
    <property type="expression patterns" value="baseline and differential"/>
</dbReference>
<feature type="region of interest" description="Disordered" evidence="1">
    <location>
        <begin position="22"/>
        <end position="41"/>
    </location>
</feature>
<reference evidence="2 3" key="1">
    <citation type="journal article" date="2007" name="Science">
        <title>The Chlamydomonas genome reveals the evolution of key animal and plant functions.</title>
        <authorList>
            <person name="Merchant S.S."/>
            <person name="Prochnik S.E."/>
            <person name="Vallon O."/>
            <person name="Harris E.H."/>
            <person name="Karpowicz S.J."/>
            <person name="Witman G.B."/>
            <person name="Terry A."/>
            <person name="Salamov A."/>
            <person name="Fritz-Laylin L.K."/>
            <person name="Marechal-Drouard L."/>
            <person name="Marshall W.F."/>
            <person name="Qu L.H."/>
            <person name="Nelson D.R."/>
            <person name="Sanderfoot A.A."/>
            <person name="Spalding M.H."/>
            <person name="Kapitonov V.V."/>
            <person name="Ren Q."/>
            <person name="Ferris P."/>
            <person name="Lindquist E."/>
            <person name="Shapiro H."/>
            <person name="Lucas S.M."/>
            <person name="Grimwood J."/>
            <person name="Schmutz J."/>
            <person name="Cardol P."/>
            <person name="Cerutti H."/>
            <person name="Chanfreau G."/>
            <person name="Chen C.L."/>
            <person name="Cognat V."/>
            <person name="Croft M.T."/>
            <person name="Dent R."/>
            <person name="Dutcher S."/>
            <person name="Fernandez E."/>
            <person name="Fukuzawa H."/>
            <person name="Gonzalez-Ballester D."/>
            <person name="Gonzalez-Halphen D."/>
            <person name="Hallmann A."/>
            <person name="Hanikenne M."/>
            <person name="Hippler M."/>
            <person name="Inwood W."/>
            <person name="Jabbari K."/>
            <person name="Kalanon M."/>
            <person name="Kuras R."/>
            <person name="Lefebvre P.A."/>
            <person name="Lemaire S.D."/>
            <person name="Lobanov A.V."/>
            <person name="Lohr M."/>
            <person name="Manuell A."/>
            <person name="Meier I."/>
            <person name="Mets L."/>
            <person name="Mittag M."/>
            <person name="Mittelmeier T."/>
            <person name="Moroney J.V."/>
            <person name="Moseley J."/>
            <person name="Napoli C."/>
            <person name="Nedelcu A.M."/>
            <person name="Niyogi K."/>
            <person name="Novoselov S.V."/>
            <person name="Paulsen I.T."/>
            <person name="Pazour G."/>
            <person name="Purton S."/>
            <person name="Ral J.P."/>
            <person name="Riano-Pachon D.M."/>
            <person name="Riekhof W."/>
            <person name="Rymarquis L."/>
            <person name="Schroda M."/>
            <person name="Stern D."/>
            <person name="Umen J."/>
            <person name="Willows R."/>
            <person name="Wilson N."/>
            <person name="Zimmer S.L."/>
            <person name="Allmer J."/>
            <person name="Balk J."/>
            <person name="Bisova K."/>
            <person name="Chen C.J."/>
            <person name="Elias M."/>
            <person name="Gendler K."/>
            <person name="Hauser C."/>
            <person name="Lamb M.R."/>
            <person name="Ledford H."/>
            <person name="Long J.C."/>
            <person name="Minagawa J."/>
            <person name="Page M.D."/>
            <person name="Pan J."/>
            <person name="Pootakham W."/>
            <person name="Roje S."/>
            <person name="Rose A."/>
            <person name="Stahlberg E."/>
            <person name="Terauchi A.M."/>
            <person name="Yang P."/>
            <person name="Ball S."/>
            <person name="Bowler C."/>
            <person name="Dieckmann C.L."/>
            <person name="Gladyshev V.N."/>
            <person name="Green P."/>
            <person name="Jorgensen R."/>
            <person name="Mayfield S."/>
            <person name="Mueller-Roeber B."/>
            <person name="Rajamani S."/>
            <person name="Sayre R.T."/>
            <person name="Brokstein P."/>
            <person name="Dubchak I."/>
            <person name="Goodstein D."/>
            <person name="Hornick L."/>
            <person name="Huang Y.W."/>
            <person name="Jhaveri J."/>
            <person name="Luo Y."/>
            <person name="Martinez D."/>
            <person name="Ngau W.C."/>
            <person name="Otillar B."/>
            <person name="Poliakov A."/>
            <person name="Porter A."/>
            <person name="Szajkowski L."/>
            <person name="Werner G."/>
            <person name="Zhou K."/>
            <person name="Grigoriev I.V."/>
            <person name="Rokhsar D.S."/>
            <person name="Grossman A.R."/>
        </authorList>
    </citation>
    <scope>NUCLEOTIDE SEQUENCE [LARGE SCALE GENOMIC DNA]</scope>
    <source>
        <strain evidence="3">CC-503</strain>
    </source>
</reference>
<sequence length="106" mass="11271">MRHARVPVDCLATEGGGQRAAQAASELAVAGQEPVTGPHPPPVLSRVTGWLEGYGQRAWGGRLLLRGTIWVDGRGVRAAVSVVASQVGELSRFALRLRVPLHSIEE</sequence>